<feature type="binding site" evidence="6">
    <location>
        <position position="372"/>
    </location>
    <ligand>
        <name>Zn(2+)</name>
        <dbReference type="ChEBI" id="CHEBI:29105"/>
    </ligand>
</feature>
<accession>A0A917QJV8</accession>
<keyword evidence="2 6" id="KW-1003">Cell membrane</keyword>
<evidence type="ECO:0000313" key="8">
    <source>
        <dbReference type="Proteomes" id="UP000600449"/>
    </source>
</evidence>
<dbReference type="EMBL" id="BMMF01000019">
    <property type="protein sequence ID" value="GGK54201.1"/>
    <property type="molecule type" value="Genomic_DNA"/>
</dbReference>
<feature type="binding site" evidence="6">
    <location>
        <position position="556"/>
    </location>
    <ligand>
        <name>Zn(2+)</name>
        <dbReference type="ChEBI" id="CHEBI:29105"/>
    </ligand>
</feature>
<dbReference type="Proteomes" id="UP000600449">
    <property type="component" value="Unassembled WGS sequence"/>
</dbReference>
<keyword evidence="8" id="KW-1185">Reference proteome</keyword>
<comment type="similarity">
    <text evidence="6">Belongs to the inorganic carbon transporter (TC 9.A.2) DabA family.</text>
</comment>
<organism evidence="7 8">
    <name type="scientific">Salinarimonas ramus</name>
    <dbReference type="NCBI Taxonomy" id="690164"/>
    <lineage>
        <taxon>Bacteria</taxon>
        <taxon>Pseudomonadati</taxon>
        <taxon>Pseudomonadota</taxon>
        <taxon>Alphaproteobacteria</taxon>
        <taxon>Hyphomicrobiales</taxon>
        <taxon>Salinarimonadaceae</taxon>
        <taxon>Salinarimonas</taxon>
    </lineage>
</organism>
<gene>
    <name evidence="6" type="primary">dabA</name>
    <name evidence="7" type="ORF">GCM10011322_46280</name>
</gene>
<dbReference type="PANTHER" id="PTHR38344">
    <property type="entry name" value="UPF0753 PROTEIN AQ_863"/>
    <property type="match status" value="1"/>
</dbReference>
<comment type="function">
    <text evidence="6">Part of an energy-coupled inorganic carbon pump.</text>
</comment>
<evidence type="ECO:0000256" key="2">
    <source>
        <dbReference type="ARBA" id="ARBA00022475"/>
    </source>
</evidence>
<evidence type="ECO:0000256" key="6">
    <source>
        <dbReference type="HAMAP-Rule" id="MF_01871"/>
    </source>
</evidence>
<dbReference type="GO" id="GO:0008270">
    <property type="term" value="F:zinc ion binding"/>
    <property type="evidence" value="ECO:0007669"/>
    <property type="project" value="UniProtKB-UniRule"/>
</dbReference>
<dbReference type="HAMAP" id="MF_01871">
    <property type="entry name" value="DabA"/>
    <property type="match status" value="1"/>
</dbReference>
<keyword evidence="5 6" id="KW-0472">Membrane</keyword>
<comment type="subunit">
    <text evidence="6">Forms a complex with DabB.</text>
</comment>
<comment type="subcellular location">
    <subcellularLocation>
        <location evidence="6">Cell membrane</location>
        <topology evidence="6">Peripheral membrane protein</topology>
    </subcellularLocation>
</comment>
<dbReference type="RefSeq" id="WP_188915657.1">
    <property type="nucleotide sequence ID" value="NZ_BMMF01000019.1"/>
</dbReference>
<protein>
    <recommendedName>
        <fullName evidence="6">Probable inorganic carbon transporter subunit DabA</fullName>
    </recommendedName>
</protein>
<comment type="caution">
    <text evidence="7">The sequence shown here is derived from an EMBL/GenBank/DDBJ whole genome shotgun (WGS) entry which is preliminary data.</text>
</comment>
<keyword evidence="1 6" id="KW-0813">Transport</keyword>
<comment type="cofactor">
    <cofactor evidence="6">
        <name>Zn(2+)</name>
        <dbReference type="ChEBI" id="CHEBI:29105"/>
    </cofactor>
</comment>
<dbReference type="GO" id="GO:0005886">
    <property type="term" value="C:plasma membrane"/>
    <property type="evidence" value="ECO:0007669"/>
    <property type="project" value="UniProtKB-SubCell"/>
</dbReference>
<evidence type="ECO:0000256" key="5">
    <source>
        <dbReference type="ARBA" id="ARBA00023136"/>
    </source>
</evidence>
<dbReference type="InterPro" id="IPR018752">
    <property type="entry name" value="DabA"/>
</dbReference>
<dbReference type="PANTHER" id="PTHR38344:SF1">
    <property type="entry name" value="INORGANIC CARBON TRANSPORTER SUBUNIT DABA-RELATED"/>
    <property type="match status" value="1"/>
</dbReference>
<sequence>MTKKTLADLSADGTALARADAADDADTGTTLASLEAEVTRACGRIAPLWPLEHFVAVNPYLGLLEQSFAEAATTLARISGARLTLPRGHYAAKVDAGEIADADLAQALRKAAKAQAKTSGEASGLPADVAALKARMRQDVPPSPVAITAAEAIDRATGRDPAAGAAALVVEEISKFCARYFDEGQALWRVPARDRGLYDAWRAQAAFDLTPEVMGFSGFRAALDKLPADPMAAIAVAVADLGVPEGAWAPMLHKALVSINGWASYARYLVWQAELDGGSDPVLRDLLAIRLSYDAALLAVVPQARTTWEEALAAMSAPVALDPERVVDAVLQDAAEIAHRRGLVSRIVDANRASHTPAVQAPERPVAQAAFCIDVRSEVFRRALETVAPGVQTIGFAGFFGLPIEVVPFGRHRGGAQCPVLLKPAFVVCEDVSGASETERTELAGSRRMRQEAAKSWKTFKQSAVSSFAYVEAAGLLFAGKLVGDALGRTRPVTHPAADGLDAATTKRLVPSIAPGEIGGRLSGITLEQRITTAKTVLKAMSLTGPYGRLVMLAGHGSSTVNNPHASGLDCGACGGHTGEANARVTTAILNDPDVRAALKEAGAGVPDDTWFVPALHDTTTDEVHLFDTALLPQSHAHDLAQLQAWLAQAGALTRLERAALLGLDTPGAQVDAQVRARSTDWSQVRPEWGLAGCAAFVAAPRARTRGVDLGGRAFLHDYEWQADTGFGILELIMTAPMVVASWISLQYYGSSVDNRAFGSGNKVLHNVVGGLGVLEGNGGDLRVGLPLQSVSDGTRLVHEPLRLNVFIEAPIEEMNRIVAKHEAVRHLVDNGWLHLFQLADEGKTVRRYVGALAWETLEG</sequence>
<evidence type="ECO:0000313" key="7">
    <source>
        <dbReference type="EMBL" id="GGK54201.1"/>
    </source>
</evidence>
<feature type="binding site" evidence="6">
    <location>
        <position position="571"/>
    </location>
    <ligand>
        <name>Zn(2+)</name>
        <dbReference type="ChEBI" id="CHEBI:29105"/>
    </ligand>
</feature>
<dbReference type="AlphaFoldDB" id="A0A917QJV8"/>
<keyword evidence="3 6" id="KW-0479">Metal-binding</keyword>
<proteinExistence type="inferred from homology"/>
<dbReference type="Pfam" id="PF10070">
    <property type="entry name" value="DabA"/>
    <property type="match status" value="1"/>
</dbReference>
<name>A0A917QJV8_9HYPH</name>
<reference evidence="7 8" key="1">
    <citation type="journal article" date="2014" name="Int. J. Syst. Evol. Microbiol.">
        <title>Complete genome sequence of Corynebacterium casei LMG S-19264T (=DSM 44701T), isolated from a smear-ripened cheese.</title>
        <authorList>
            <consortium name="US DOE Joint Genome Institute (JGI-PGF)"/>
            <person name="Walter F."/>
            <person name="Albersmeier A."/>
            <person name="Kalinowski J."/>
            <person name="Ruckert C."/>
        </authorList>
    </citation>
    <scope>NUCLEOTIDE SEQUENCE [LARGE SCALE GENOMIC DNA]</scope>
    <source>
        <strain evidence="7 8">CGMCC 1.9161</strain>
    </source>
</reference>
<evidence type="ECO:0000256" key="4">
    <source>
        <dbReference type="ARBA" id="ARBA00022833"/>
    </source>
</evidence>
<feature type="binding site" evidence="6">
    <location>
        <position position="374"/>
    </location>
    <ligand>
        <name>Zn(2+)</name>
        <dbReference type="ChEBI" id="CHEBI:29105"/>
    </ligand>
</feature>
<keyword evidence="4 6" id="KW-0862">Zinc</keyword>
<evidence type="ECO:0000256" key="1">
    <source>
        <dbReference type="ARBA" id="ARBA00022448"/>
    </source>
</evidence>
<evidence type="ECO:0000256" key="3">
    <source>
        <dbReference type="ARBA" id="ARBA00022723"/>
    </source>
</evidence>